<keyword evidence="2" id="KW-1185">Reference proteome</keyword>
<accession>A0A164GBP1</accession>
<evidence type="ECO:0008006" key="3">
    <source>
        <dbReference type="Google" id="ProtNLM"/>
    </source>
</evidence>
<evidence type="ECO:0000313" key="2">
    <source>
        <dbReference type="Proteomes" id="UP000076858"/>
    </source>
</evidence>
<dbReference type="OrthoDB" id="6375458at2759"/>
<comment type="caution">
    <text evidence="1">The sequence shown here is derived from an EMBL/GenBank/DDBJ whole genome shotgun (WGS) entry which is preliminary data.</text>
</comment>
<gene>
    <name evidence="1" type="ORF">APZ42_005668</name>
</gene>
<evidence type="ECO:0000313" key="1">
    <source>
        <dbReference type="EMBL" id="KZR98767.1"/>
    </source>
</evidence>
<sequence>MSNYYKKCIVEGCPNKRVGDKLVGAVLFFQIPAWPDKRYPHDSTIIEQRRALWIAKLNINKYNIKTKYLVCIKPCYYLDKHHPDWAPSLLLKQVSCRTRSQRRIFFSYKRDLHFTKTSNSITSTKANIPDPGDLNDDLPDILTILPSTE</sequence>
<proteinExistence type="predicted"/>
<protein>
    <recommendedName>
        <fullName evidence="3">THAP-type domain-containing protein</fullName>
    </recommendedName>
</protein>
<organism evidence="1 2">
    <name type="scientific">Daphnia magna</name>
    <dbReference type="NCBI Taxonomy" id="35525"/>
    <lineage>
        <taxon>Eukaryota</taxon>
        <taxon>Metazoa</taxon>
        <taxon>Ecdysozoa</taxon>
        <taxon>Arthropoda</taxon>
        <taxon>Crustacea</taxon>
        <taxon>Branchiopoda</taxon>
        <taxon>Diplostraca</taxon>
        <taxon>Cladocera</taxon>
        <taxon>Anomopoda</taxon>
        <taxon>Daphniidae</taxon>
        <taxon>Daphnia</taxon>
    </lineage>
</organism>
<name>A0A164GBP1_9CRUS</name>
<reference evidence="1 2" key="1">
    <citation type="submission" date="2016-03" db="EMBL/GenBank/DDBJ databases">
        <title>EvidentialGene: Evidence-directed Construction of Genes on Genomes.</title>
        <authorList>
            <person name="Gilbert D.G."/>
            <person name="Choi J.-H."/>
            <person name="Mockaitis K."/>
            <person name="Colbourne J."/>
            <person name="Pfrender M."/>
        </authorList>
    </citation>
    <scope>NUCLEOTIDE SEQUENCE [LARGE SCALE GENOMIC DNA]</scope>
    <source>
        <strain evidence="1 2">Xinb3</strain>
        <tissue evidence="1">Complete organism</tissue>
    </source>
</reference>
<dbReference type="EMBL" id="LRGB01015907">
    <property type="protein sequence ID" value="KZR98767.1"/>
    <property type="molecule type" value="Genomic_DNA"/>
</dbReference>
<dbReference type="Proteomes" id="UP000076858">
    <property type="component" value="Unassembled WGS sequence"/>
</dbReference>
<dbReference type="AlphaFoldDB" id="A0A164GBP1"/>